<reference evidence="1" key="1">
    <citation type="submission" date="2014-09" db="EMBL/GenBank/DDBJ databases">
        <authorList>
            <person name="Magalhaes I.L.F."/>
            <person name="Oliveira U."/>
            <person name="Santos F.R."/>
            <person name="Vidigal T.H.D.A."/>
            <person name="Brescovit A.D."/>
            <person name="Santos A.J."/>
        </authorList>
    </citation>
    <scope>NUCLEOTIDE SEQUENCE</scope>
    <source>
        <tissue evidence="1">Shoot tissue taken approximately 20 cm above the soil surface</tissue>
    </source>
</reference>
<name>A0A0A8XNV0_ARUDO</name>
<dbReference type="EMBL" id="GBRH01282719">
    <property type="protein sequence ID" value="JAD15176.1"/>
    <property type="molecule type" value="Transcribed_RNA"/>
</dbReference>
<accession>A0A0A8XNV0</accession>
<evidence type="ECO:0000313" key="1">
    <source>
        <dbReference type="EMBL" id="JAD15176.1"/>
    </source>
</evidence>
<organism evidence="1">
    <name type="scientific">Arundo donax</name>
    <name type="common">Giant reed</name>
    <name type="synonym">Donax arundinaceus</name>
    <dbReference type="NCBI Taxonomy" id="35708"/>
    <lineage>
        <taxon>Eukaryota</taxon>
        <taxon>Viridiplantae</taxon>
        <taxon>Streptophyta</taxon>
        <taxon>Embryophyta</taxon>
        <taxon>Tracheophyta</taxon>
        <taxon>Spermatophyta</taxon>
        <taxon>Magnoliopsida</taxon>
        <taxon>Liliopsida</taxon>
        <taxon>Poales</taxon>
        <taxon>Poaceae</taxon>
        <taxon>PACMAD clade</taxon>
        <taxon>Arundinoideae</taxon>
        <taxon>Arundineae</taxon>
        <taxon>Arundo</taxon>
    </lineage>
</organism>
<protein>
    <submittedName>
        <fullName evidence="1">Uncharacterized protein</fullName>
    </submittedName>
</protein>
<reference evidence="1" key="2">
    <citation type="journal article" date="2015" name="Data Brief">
        <title>Shoot transcriptome of the giant reed, Arundo donax.</title>
        <authorList>
            <person name="Barrero R.A."/>
            <person name="Guerrero F.D."/>
            <person name="Moolhuijzen P."/>
            <person name="Goolsby J.A."/>
            <person name="Tidwell J."/>
            <person name="Bellgard S.E."/>
            <person name="Bellgard M.I."/>
        </authorList>
    </citation>
    <scope>NUCLEOTIDE SEQUENCE</scope>
    <source>
        <tissue evidence="1">Shoot tissue taken approximately 20 cm above the soil surface</tissue>
    </source>
</reference>
<dbReference type="AlphaFoldDB" id="A0A0A8XNV0"/>
<proteinExistence type="predicted"/>
<sequence length="43" mass="4974">MTREECKGAVPLCLFFFLLCALQKFLSCLQSICLRFLLPVIQH</sequence>